<reference evidence="3" key="1">
    <citation type="submission" date="2023-06" db="EMBL/GenBank/DDBJ databases">
        <title>Reference genome for the Northern bat (Eptesicus nilssonii), a most northern bat species.</title>
        <authorList>
            <person name="Laine V.N."/>
            <person name="Pulliainen A.T."/>
            <person name="Lilley T.M."/>
        </authorList>
    </citation>
    <scope>NUCLEOTIDE SEQUENCE</scope>
    <source>
        <strain evidence="3">BLF_Eptnil</strain>
        <tissue evidence="3">Kidney</tissue>
    </source>
</reference>
<gene>
    <name evidence="3" type="ORF">QTO34_005591</name>
</gene>
<organism evidence="3 4">
    <name type="scientific">Cnephaeus nilssonii</name>
    <name type="common">Northern bat</name>
    <name type="synonym">Eptesicus nilssonii</name>
    <dbReference type="NCBI Taxonomy" id="3371016"/>
    <lineage>
        <taxon>Eukaryota</taxon>
        <taxon>Metazoa</taxon>
        <taxon>Chordata</taxon>
        <taxon>Craniata</taxon>
        <taxon>Vertebrata</taxon>
        <taxon>Euteleostomi</taxon>
        <taxon>Mammalia</taxon>
        <taxon>Eutheria</taxon>
        <taxon>Laurasiatheria</taxon>
        <taxon>Chiroptera</taxon>
        <taxon>Yangochiroptera</taxon>
        <taxon>Vespertilionidae</taxon>
        <taxon>Cnephaeus</taxon>
    </lineage>
</organism>
<feature type="compositionally biased region" description="Polar residues" evidence="1">
    <location>
        <begin position="60"/>
        <end position="69"/>
    </location>
</feature>
<feature type="domain" description="HTH psq-type" evidence="2">
    <location>
        <begin position="74"/>
        <end position="118"/>
    </location>
</feature>
<name>A0AA40HNL8_CNENI</name>
<dbReference type="GO" id="GO:0003677">
    <property type="term" value="F:DNA binding"/>
    <property type="evidence" value="ECO:0007669"/>
    <property type="project" value="InterPro"/>
</dbReference>
<evidence type="ECO:0000256" key="1">
    <source>
        <dbReference type="SAM" id="MobiDB-lite"/>
    </source>
</evidence>
<evidence type="ECO:0000313" key="3">
    <source>
        <dbReference type="EMBL" id="KAK1334584.1"/>
    </source>
</evidence>
<dbReference type="Proteomes" id="UP001177744">
    <property type="component" value="Unassembled WGS sequence"/>
</dbReference>
<sequence length="127" mass="14404">MVQTLSSRRQRRRELSVLLAQSATPATLSPAPCASCWPNRGRSGVMVPYYPRHSTIEIRPNNNPTMDSRCSSERKSHMSLTLNQKLQMIQLREEDMLKDIPLVPVSQVVNSKETFLKEIKSAIPVNK</sequence>
<dbReference type="InterPro" id="IPR007889">
    <property type="entry name" value="HTH_Psq"/>
</dbReference>
<proteinExistence type="predicted"/>
<comment type="caution">
    <text evidence="3">The sequence shown here is derived from an EMBL/GenBank/DDBJ whole genome shotgun (WGS) entry which is preliminary data.</text>
</comment>
<evidence type="ECO:0000259" key="2">
    <source>
        <dbReference type="Pfam" id="PF04218"/>
    </source>
</evidence>
<feature type="region of interest" description="Disordered" evidence="1">
    <location>
        <begin position="58"/>
        <end position="77"/>
    </location>
</feature>
<dbReference type="AlphaFoldDB" id="A0AA40HNL8"/>
<accession>A0AA40HNL8</accession>
<keyword evidence="4" id="KW-1185">Reference proteome</keyword>
<evidence type="ECO:0000313" key="4">
    <source>
        <dbReference type="Proteomes" id="UP001177744"/>
    </source>
</evidence>
<dbReference type="EMBL" id="JAULJE010000015">
    <property type="protein sequence ID" value="KAK1334584.1"/>
    <property type="molecule type" value="Genomic_DNA"/>
</dbReference>
<dbReference type="Pfam" id="PF04218">
    <property type="entry name" value="CENP-B_N"/>
    <property type="match status" value="1"/>
</dbReference>
<protein>
    <recommendedName>
        <fullName evidence="2">HTH psq-type domain-containing protein</fullName>
    </recommendedName>
</protein>